<evidence type="ECO:0000313" key="2">
    <source>
        <dbReference type="Proteomes" id="UP001449657"/>
    </source>
</evidence>
<name>A0ABZ2Z234_9BACT</name>
<protein>
    <submittedName>
        <fullName evidence="1">Uncharacterized protein</fullName>
    </submittedName>
</protein>
<gene>
    <name evidence="1" type="ORF">WJU22_22445</name>
</gene>
<accession>A0ABZ2Z234</accession>
<organism evidence="1 2">
    <name type="scientific">Chitinophaga caseinilytica</name>
    <dbReference type="NCBI Taxonomy" id="2267521"/>
    <lineage>
        <taxon>Bacteria</taxon>
        <taxon>Pseudomonadati</taxon>
        <taxon>Bacteroidota</taxon>
        <taxon>Chitinophagia</taxon>
        <taxon>Chitinophagales</taxon>
        <taxon>Chitinophagaceae</taxon>
        <taxon>Chitinophaga</taxon>
    </lineage>
</organism>
<proteinExistence type="predicted"/>
<dbReference type="EMBL" id="CP150096">
    <property type="protein sequence ID" value="WZN45663.1"/>
    <property type="molecule type" value="Genomic_DNA"/>
</dbReference>
<reference evidence="1 2" key="1">
    <citation type="submission" date="2024-03" db="EMBL/GenBank/DDBJ databases">
        <title>Chitinophaga caseinilytica sp. nov., a casein hydrolysing bacterium isolated from forest soil.</title>
        <authorList>
            <person name="Lee D.S."/>
            <person name="Han D.M."/>
            <person name="Baek J.H."/>
            <person name="Choi D.G."/>
            <person name="Jeon J.H."/>
            <person name="Jeon C.O."/>
        </authorList>
    </citation>
    <scope>NUCLEOTIDE SEQUENCE [LARGE SCALE GENOMIC DNA]</scope>
    <source>
        <strain evidence="1 2">KACC 19118</strain>
    </source>
</reference>
<evidence type="ECO:0000313" key="1">
    <source>
        <dbReference type="EMBL" id="WZN45663.1"/>
    </source>
</evidence>
<keyword evidence="2" id="KW-1185">Reference proteome</keyword>
<dbReference type="Proteomes" id="UP001449657">
    <property type="component" value="Chromosome"/>
</dbReference>
<sequence length="117" mass="13139">MNAEQFVAIVKMVVGRPAAIESTSELDYISKHNPDMEKAAVFYNGLGENEKAFVKDIVQEAVHSTLFGFFCVLDGVRAIEDGTEKGRLELWYKNDHNGKSVLLNDGDNEFLHDIFND</sequence>
<dbReference type="RefSeq" id="WP_341840413.1">
    <property type="nucleotide sequence ID" value="NZ_CP149792.1"/>
</dbReference>